<reference evidence="7 8" key="1">
    <citation type="submission" date="2016-10" db="EMBL/GenBank/DDBJ databases">
        <authorList>
            <person name="de Groot N.N."/>
        </authorList>
    </citation>
    <scope>NUCLEOTIDE SEQUENCE [LARGE SCALE GENOMIC DNA]</scope>
    <source>
        <strain evidence="7 8">CGMCC 1.9156</strain>
    </source>
</reference>
<evidence type="ECO:0000313" key="8">
    <source>
        <dbReference type="Proteomes" id="UP000198964"/>
    </source>
</evidence>
<dbReference type="InterPro" id="IPR012910">
    <property type="entry name" value="Plug_dom"/>
</dbReference>
<dbReference type="RefSeq" id="WP_093918126.1">
    <property type="nucleotide sequence ID" value="NZ_FONW01000001.1"/>
</dbReference>
<organism evidence="7 8">
    <name type="scientific">Sunxiuqinia elliptica</name>
    <dbReference type="NCBI Taxonomy" id="655355"/>
    <lineage>
        <taxon>Bacteria</taxon>
        <taxon>Pseudomonadati</taxon>
        <taxon>Bacteroidota</taxon>
        <taxon>Bacteroidia</taxon>
        <taxon>Marinilabiliales</taxon>
        <taxon>Prolixibacteraceae</taxon>
        <taxon>Sunxiuqinia</taxon>
    </lineage>
</organism>
<dbReference type="EMBL" id="FONW01000001">
    <property type="protein sequence ID" value="SFE54067.1"/>
    <property type="molecule type" value="Genomic_DNA"/>
</dbReference>
<feature type="signal peptide" evidence="4">
    <location>
        <begin position="1"/>
        <end position="22"/>
    </location>
</feature>
<evidence type="ECO:0000256" key="1">
    <source>
        <dbReference type="ARBA" id="ARBA00004442"/>
    </source>
</evidence>
<dbReference type="SUPFAM" id="SSF56935">
    <property type="entry name" value="Porins"/>
    <property type="match status" value="1"/>
</dbReference>
<dbReference type="InterPro" id="IPR036942">
    <property type="entry name" value="Beta-barrel_TonB_sf"/>
</dbReference>
<keyword evidence="4" id="KW-0732">Signal</keyword>
<feature type="chain" id="PRO_5011704365" evidence="4">
    <location>
        <begin position="23"/>
        <end position="776"/>
    </location>
</feature>
<dbReference type="STRING" id="655355.SAMN05216283_101383"/>
<evidence type="ECO:0000259" key="5">
    <source>
        <dbReference type="Pfam" id="PF07715"/>
    </source>
</evidence>
<proteinExistence type="predicted"/>
<evidence type="ECO:0000259" key="6">
    <source>
        <dbReference type="Pfam" id="PF14905"/>
    </source>
</evidence>
<dbReference type="Pfam" id="PF07715">
    <property type="entry name" value="Plug"/>
    <property type="match status" value="1"/>
</dbReference>
<dbReference type="Proteomes" id="UP000198964">
    <property type="component" value="Unassembled WGS sequence"/>
</dbReference>
<keyword evidence="7" id="KW-0675">Receptor</keyword>
<evidence type="ECO:0000256" key="2">
    <source>
        <dbReference type="ARBA" id="ARBA00023136"/>
    </source>
</evidence>
<protein>
    <submittedName>
        <fullName evidence="7">Outer membrane receptor proteins, mostly Fe transport</fullName>
    </submittedName>
</protein>
<keyword evidence="2" id="KW-0472">Membrane</keyword>
<evidence type="ECO:0000313" key="7">
    <source>
        <dbReference type="EMBL" id="SFE54067.1"/>
    </source>
</evidence>
<keyword evidence="3" id="KW-0998">Cell outer membrane</keyword>
<gene>
    <name evidence="7" type="ORF">SAMN05216283_101383</name>
</gene>
<dbReference type="Gene3D" id="2.40.170.20">
    <property type="entry name" value="TonB-dependent receptor, beta-barrel domain"/>
    <property type="match status" value="1"/>
</dbReference>
<dbReference type="InterPro" id="IPR041700">
    <property type="entry name" value="OMP_b-brl_3"/>
</dbReference>
<dbReference type="InterPro" id="IPR037066">
    <property type="entry name" value="Plug_dom_sf"/>
</dbReference>
<dbReference type="GO" id="GO:0030246">
    <property type="term" value="F:carbohydrate binding"/>
    <property type="evidence" value="ECO:0007669"/>
    <property type="project" value="InterPro"/>
</dbReference>
<evidence type="ECO:0000256" key="3">
    <source>
        <dbReference type="ARBA" id="ARBA00023237"/>
    </source>
</evidence>
<dbReference type="Gene3D" id="2.170.130.10">
    <property type="entry name" value="TonB-dependent receptor, plug domain"/>
    <property type="match status" value="1"/>
</dbReference>
<dbReference type="Pfam" id="PF13715">
    <property type="entry name" value="CarbopepD_reg_2"/>
    <property type="match status" value="1"/>
</dbReference>
<dbReference type="Gene3D" id="2.60.40.1120">
    <property type="entry name" value="Carboxypeptidase-like, regulatory domain"/>
    <property type="match status" value="1"/>
</dbReference>
<dbReference type="AlphaFoldDB" id="A0A1I2BDL5"/>
<name>A0A1I2BDL5_9BACT</name>
<dbReference type="GO" id="GO:0009279">
    <property type="term" value="C:cell outer membrane"/>
    <property type="evidence" value="ECO:0007669"/>
    <property type="project" value="UniProtKB-SubCell"/>
</dbReference>
<feature type="domain" description="Outer membrane protein beta-barrel" evidence="6">
    <location>
        <begin position="372"/>
        <end position="730"/>
    </location>
</feature>
<feature type="domain" description="TonB-dependent receptor plug" evidence="5">
    <location>
        <begin position="148"/>
        <end position="216"/>
    </location>
</feature>
<comment type="subcellular location">
    <subcellularLocation>
        <location evidence="1">Cell outer membrane</location>
    </subcellularLocation>
</comment>
<dbReference type="InterPro" id="IPR013784">
    <property type="entry name" value="Carb-bd-like_fold"/>
</dbReference>
<dbReference type="SUPFAM" id="SSF49452">
    <property type="entry name" value="Starch-binding domain-like"/>
    <property type="match status" value="1"/>
</dbReference>
<sequence length="776" mass="87926">MKSFIKYVLTSLLLFVSMALFAQSTSTISGSILEAESHQPIPFATLRLMNVSGSTPQLLAGTISNEQGSFAISQVPNGNYQLLVSSVGYGKARKTFEIASPSTIEAGPIYLRDSLLFIAETVVVADRIQGKSATDKTIYFVNNKMLSATGNAPELLRQLPGIRVDLKQNISINGQSNILLFVDGKERDKSYLSQLNPSSIDKIEVLDTPPSNYEGNVSGVINIVLKKEQLRGFSGRLFSEIPLSSKVVYLFPTYQFNYSHNKINLYTSYNGEINSEDIDEKINRQIIGNDALTELSSVQHVRQKNRSHKFHYGLDYHLSPKDVFNLYGFINPYSYEQDGHVVSQASGSSDWEAQKEESDKNLSQLYSLYYKHLFHAEGRALMVDLSHAHSRSENTVSYQTDTGHQTNAENPRQSSFVLKVDFTTPLKQHLQWDTGLKLKTRAMHDQTSDRFSYQEHVYALYSTLSYQRPKFDVKLGLRAENAETKLKDDQHRSSFSLLPYVACHYPLSQHSDLYVSYRRSVNRPSVYSLNPFVYRDDPYTIRKGNPRLEPEFRSQVQFKYTRRLNNNYLSAQLFYETQANAINQLTHLDDTGLFVKQVENLGDIHHYGLQLSGALQFGIVSINPSFRLYRLSTSGNSTAKQFGIANKNKLVLESSISSILSLKKDFALSAIFQCATARENIQDNAFYEPLYFISLDKTFQKKLKIGIVSPLPFAKSFVYQGSEIQASRFTSKYTGNLTLPTIPLMFRVSYQFKSGKNRHNLNREKEAVDTRPKQGL</sequence>
<keyword evidence="8" id="KW-1185">Reference proteome</keyword>
<accession>A0A1I2BDL5</accession>
<evidence type="ECO:0000256" key="4">
    <source>
        <dbReference type="SAM" id="SignalP"/>
    </source>
</evidence>
<dbReference type="Pfam" id="PF14905">
    <property type="entry name" value="OMP_b-brl_3"/>
    <property type="match status" value="1"/>
</dbReference>